<dbReference type="EMBL" id="QFYP01000001">
    <property type="protein sequence ID" value="RAK59629.1"/>
    <property type="molecule type" value="Genomic_DNA"/>
</dbReference>
<proteinExistence type="predicted"/>
<name>A0A328AY98_9CAUL</name>
<dbReference type="AlphaFoldDB" id="A0A328AY98"/>
<keyword evidence="2" id="KW-1185">Reference proteome</keyword>
<reference evidence="2" key="1">
    <citation type="submission" date="2018-05" db="EMBL/GenBank/DDBJ databases">
        <authorList>
            <person name="Li X."/>
        </authorList>
    </citation>
    <scope>NUCLEOTIDE SEQUENCE [LARGE SCALE GENOMIC DNA]</scope>
    <source>
        <strain evidence="2">HKS-05</strain>
    </source>
</reference>
<dbReference type="Proteomes" id="UP000249842">
    <property type="component" value="Unassembled WGS sequence"/>
</dbReference>
<gene>
    <name evidence="1" type="ORF">DJ021_07340</name>
</gene>
<comment type="caution">
    <text evidence="1">The sequence shown here is derived from an EMBL/GenBank/DDBJ whole genome shotgun (WGS) entry which is preliminary data.</text>
</comment>
<accession>A0A328AY98</accession>
<sequence length="148" mass="14897">MIALSALVLCACQPHGPGGKPAASPDDPLKAAPPPMTAAQIGGDIDARGTEPFWSLKIRGTQMTLSRAGAPDLVATVAAPVLGDAQAAWSGQSADGQTIKATVYVSDCTDGMGDRTYPLAAQVELTQLTQLSGCAARPASAPKGVAAR</sequence>
<evidence type="ECO:0000313" key="1">
    <source>
        <dbReference type="EMBL" id="RAK59629.1"/>
    </source>
</evidence>
<organism evidence="1 2">
    <name type="scientific">Phenylobacterium hankyongense</name>
    <dbReference type="NCBI Taxonomy" id="1813876"/>
    <lineage>
        <taxon>Bacteria</taxon>
        <taxon>Pseudomonadati</taxon>
        <taxon>Pseudomonadota</taxon>
        <taxon>Alphaproteobacteria</taxon>
        <taxon>Caulobacterales</taxon>
        <taxon>Caulobacteraceae</taxon>
        <taxon>Phenylobacterium</taxon>
    </lineage>
</organism>
<protein>
    <submittedName>
        <fullName evidence="1">Uncharacterized protein</fullName>
    </submittedName>
</protein>
<evidence type="ECO:0000313" key="2">
    <source>
        <dbReference type="Proteomes" id="UP000249842"/>
    </source>
</evidence>